<dbReference type="EMBL" id="QTSX02000781">
    <property type="protein sequence ID" value="KAJ9085119.1"/>
    <property type="molecule type" value="Genomic_DNA"/>
</dbReference>
<reference evidence="1" key="1">
    <citation type="submission" date="2022-04" db="EMBL/GenBank/DDBJ databases">
        <title>Genome of the entomopathogenic fungus Entomophthora muscae.</title>
        <authorList>
            <person name="Elya C."/>
            <person name="Lovett B.R."/>
            <person name="Lee E."/>
            <person name="Macias A.M."/>
            <person name="Hajek A.E."/>
            <person name="De Bivort B.L."/>
            <person name="Kasson M.T."/>
            <person name="De Fine Licht H.H."/>
            <person name="Stajich J.E."/>
        </authorList>
    </citation>
    <scope>NUCLEOTIDE SEQUENCE</scope>
    <source>
        <strain evidence="1">Berkeley</strain>
    </source>
</reference>
<organism evidence="1 2">
    <name type="scientific">Entomophthora muscae</name>
    <dbReference type="NCBI Taxonomy" id="34485"/>
    <lineage>
        <taxon>Eukaryota</taxon>
        <taxon>Fungi</taxon>
        <taxon>Fungi incertae sedis</taxon>
        <taxon>Zoopagomycota</taxon>
        <taxon>Entomophthoromycotina</taxon>
        <taxon>Entomophthoromycetes</taxon>
        <taxon>Entomophthorales</taxon>
        <taxon>Entomophthoraceae</taxon>
        <taxon>Entomophthora</taxon>
    </lineage>
</organism>
<name>A0ACC2UDI6_9FUNG</name>
<sequence length="155" mass="17271">MRLILLISSALALNAPEHTPSKIQHGGVVKTYVKTEMECKDEYKISFEARSNFNGARICMLQASDIQCRNGKYTKSCYDLNSAPIMADCIYMNATYGKKSPSDVFTVYIQTPRINPQLENKAWLEITETCGKSFTKFTSPASPGFPLATKLDVIV</sequence>
<dbReference type="Proteomes" id="UP001165960">
    <property type="component" value="Unassembled WGS sequence"/>
</dbReference>
<protein>
    <submittedName>
        <fullName evidence="1">Uncharacterized protein</fullName>
    </submittedName>
</protein>
<keyword evidence="2" id="KW-1185">Reference proteome</keyword>
<comment type="caution">
    <text evidence="1">The sequence shown here is derived from an EMBL/GenBank/DDBJ whole genome shotgun (WGS) entry which is preliminary data.</text>
</comment>
<accession>A0ACC2UDI6</accession>
<proteinExistence type="predicted"/>
<evidence type="ECO:0000313" key="1">
    <source>
        <dbReference type="EMBL" id="KAJ9085119.1"/>
    </source>
</evidence>
<gene>
    <name evidence="1" type="ORF">DSO57_1017119</name>
</gene>
<evidence type="ECO:0000313" key="2">
    <source>
        <dbReference type="Proteomes" id="UP001165960"/>
    </source>
</evidence>